<dbReference type="GO" id="GO:0016651">
    <property type="term" value="F:oxidoreductase activity, acting on NAD(P)H"/>
    <property type="evidence" value="ECO:0007669"/>
    <property type="project" value="InterPro"/>
</dbReference>
<dbReference type="EMBL" id="JAVYJV010000025">
    <property type="protein sequence ID" value="KAK4337499.1"/>
    <property type="molecule type" value="Genomic_DNA"/>
</dbReference>
<dbReference type="SUPFAM" id="SSF56762">
    <property type="entry name" value="HydB/Nqo4-like"/>
    <property type="match status" value="1"/>
</dbReference>
<sequence>MTTGSSVYSTSIHHFEPYTEGFSVPAPSTYTAVEAPKGEFGVFLVSNGSNRPYRRKIRAPGFAHSQGLDSMSKHHMPADVVTIIGTQDIVSGEWTDYPYLYIISTLKIKRIEGLPSIDSIGIDSQDRALIRGVPTDTCQSLRLARRLLPFAPAMKEKNGRNTLFSSTALCLLLAFPNSYTGESDLGGEFKSKSSTRRKRKASYQILDVVLTHELGYWFDRFVGKSSKERSVHLSRNMFSAYLSIEPGAGLLLTDIRSGIKNRGRAALLILLLMERHKKHPIKDARSLSKPLLAYQVPLNTVQGKHLSIVIVIHRLDLRQKEKDLPFAGRIARKHGMGIPLRFLLAALFALSNRR</sequence>
<evidence type="ECO:0000259" key="4">
    <source>
        <dbReference type="Pfam" id="PF00346"/>
    </source>
</evidence>
<keyword evidence="6" id="KW-1185">Reference proteome</keyword>
<proteinExistence type="inferred from homology"/>
<reference evidence="5" key="1">
    <citation type="submission" date="2023-12" db="EMBL/GenBank/DDBJ databases">
        <title>Genome assembly of Anisodus tanguticus.</title>
        <authorList>
            <person name="Wang Y.-J."/>
        </authorList>
    </citation>
    <scope>NUCLEOTIDE SEQUENCE</scope>
    <source>
        <strain evidence="5">KB-2021</strain>
        <tissue evidence="5">Leaf</tissue>
    </source>
</reference>
<dbReference type="GO" id="GO:0051287">
    <property type="term" value="F:NAD binding"/>
    <property type="evidence" value="ECO:0007669"/>
    <property type="project" value="InterPro"/>
</dbReference>
<dbReference type="Gene3D" id="1.10.645.10">
    <property type="entry name" value="Cytochrome-c3 Hydrogenase, chain B"/>
    <property type="match status" value="1"/>
</dbReference>
<dbReference type="PANTHER" id="PTHR11993:SF10">
    <property type="entry name" value="NADH DEHYDROGENASE [UBIQUINONE] IRON-SULFUR PROTEIN 2, MITOCHONDRIAL"/>
    <property type="match status" value="1"/>
</dbReference>
<name>A0AAE1QPH9_9SOLA</name>
<dbReference type="AlphaFoldDB" id="A0AAE1QPH9"/>
<accession>A0AAE1QPH9</accession>
<evidence type="ECO:0000256" key="1">
    <source>
        <dbReference type="ARBA" id="ARBA00005769"/>
    </source>
</evidence>
<dbReference type="GO" id="GO:0005739">
    <property type="term" value="C:mitochondrion"/>
    <property type="evidence" value="ECO:0007669"/>
    <property type="project" value="GOC"/>
</dbReference>
<dbReference type="Pfam" id="PF00346">
    <property type="entry name" value="Complex1_49kDa"/>
    <property type="match status" value="1"/>
</dbReference>
<dbReference type="InterPro" id="IPR029014">
    <property type="entry name" value="NiFe-Hase_large"/>
</dbReference>
<organism evidence="5 6">
    <name type="scientific">Anisodus tanguticus</name>
    <dbReference type="NCBI Taxonomy" id="243964"/>
    <lineage>
        <taxon>Eukaryota</taxon>
        <taxon>Viridiplantae</taxon>
        <taxon>Streptophyta</taxon>
        <taxon>Embryophyta</taxon>
        <taxon>Tracheophyta</taxon>
        <taxon>Spermatophyta</taxon>
        <taxon>Magnoliopsida</taxon>
        <taxon>eudicotyledons</taxon>
        <taxon>Gunneridae</taxon>
        <taxon>Pentapetalae</taxon>
        <taxon>asterids</taxon>
        <taxon>lamiids</taxon>
        <taxon>Solanales</taxon>
        <taxon>Solanaceae</taxon>
        <taxon>Solanoideae</taxon>
        <taxon>Hyoscyameae</taxon>
        <taxon>Anisodus</taxon>
    </lineage>
</organism>
<keyword evidence="3" id="KW-0520">NAD</keyword>
<feature type="domain" description="NADH-quinone oxidoreductase subunit D" evidence="4">
    <location>
        <begin position="9"/>
        <end position="94"/>
    </location>
</feature>
<dbReference type="PANTHER" id="PTHR11993">
    <property type="entry name" value="NADH-UBIQUINONE OXIDOREDUCTASE 49 KDA SUBUNIT"/>
    <property type="match status" value="1"/>
</dbReference>
<evidence type="ECO:0000313" key="5">
    <source>
        <dbReference type="EMBL" id="KAK4337499.1"/>
    </source>
</evidence>
<dbReference type="GO" id="GO:0048038">
    <property type="term" value="F:quinone binding"/>
    <property type="evidence" value="ECO:0007669"/>
    <property type="project" value="InterPro"/>
</dbReference>
<dbReference type="Proteomes" id="UP001291623">
    <property type="component" value="Unassembled WGS sequence"/>
</dbReference>
<dbReference type="InterPro" id="IPR022885">
    <property type="entry name" value="NDH1_su_D/H"/>
</dbReference>
<evidence type="ECO:0000256" key="3">
    <source>
        <dbReference type="ARBA" id="ARBA00023027"/>
    </source>
</evidence>
<keyword evidence="2" id="KW-1278">Translocase</keyword>
<gene>
    <name evidence="5" type="ORF">RND71_043826</name>
</gene>
<protein>
    <recommendedName>
        <fullName evidence="4">NADH-quinone oxidoreductase subunit D domain-containing protein</fullName>
    </recommendedName>
</protein>
<evidence type="ECO:0000256" key="2">
    <source>
        <dbReference type="ARBA" id="ARBA00022967"/>
    </source>
</evidence>
<comment type="similarity">
    <text evidence="1">Belongs to the complex I 49 kDa subunit family.</text>
</comment>
<comment type="caution">
    <text evidence="5">The sequence shown here is derived from an EMBL/GenBank/DDBJ whole genome shotgun (WGS) entry which is preliminary data.</text>
</comment>
<evidence type="ECO:0000313" key="6">
    <source>
        <dbReference type="Proteomes" id="UP001291623"/>
    </source>
</evidence>
<dbReference type="InterPro" id="IPR001135">
    <property type="entry name" value="NADH_Q_OxRdtase_suD"/>
</dbReference>
<dbReference type="GO" id="GO:0006120">
    <property type="term" value="P:mitochondrial electron transport, NADH to ubiquinone"/>
    <property type="evidence" value="ECO:0007669"/>
    <property type="project" value="TreeGrafter"/>
</dbReference>